<dbReference type="RefSeq" id="WP_119704885.1">
    <property type="nucleotide sequence ID" value="NZ_JBHSOI010000002.1"/>
</dbReference>
<sequence>MIPEPSAGAPAIRYDDHPYETCVDGETWLVRQRADEPGTYDFDWLSGPNDGYGFGLSRSDGAQSTEAELDQSIRDFLADIDPATGFLPD</sequence>
<name>A0A371P446_9ACTN</name>
<comment type="caution">
    <text evidence="1">The sequence shown here is derived from an EMBL/GenBank/DDBJ whole genome shotgun (WGS) entry which is preliminary data.</text>
</comment>
<keyword evidence="2" id="KW-1185">Reference proteome</keyword>
<proteinExistence type="predicted"/>
<evidence type="ECO:0000313" key="1">
    <source>
        <dbReference type="EMBL" id="REK70290.1"/>
    </source>
</evidence>
<accession>A0A371P446</accession>
<gene>
    <name evidence="1" type="ORF">DX116_14140</name>
</gene>
<dbReference type="AlphaFoldDB" id="A0A371P446"/>
<protein>
    <submittedName>
        <fullName evidence="1">Uncharacterized protein</fullName>
    </submittedName>
</protein>
<evidence type="ECO:0000313" key="2">
    <source>
        <dbReference type="Proteomes" id="UP000265581"/>
    </source>
</evidence>
<reference evidence="1 2" key="1">
    <citation type="submission" date="2018-08" db="EMBL/GenBank/DDBJ databases">
        <title>Aeromicrobium sp. M2KJ-4, whole genome shotgun sequence.</title>
        <authorList>
            <person name="Tuo L."/>
        </authorList>
    </citation>
    <scope>NUCLEOTIDE SEQUENCE [LARGE SCALE GENOMIC DNA]</scope>
    <source>
        <strain evidence="1 2">M2KJ-4</strain>
    </source>
</reference>
<dbReference type="OrthoDB" id="4465019at2"/>
<organism evidence="1 2">
    <name type="scientific">Aeromicrobium endophyticum</name>
    <dbReference type="NCBI Taxonomy" id="2292704"/>
    <lineage>
        <taxon>Bacteria</taxon>
        <taxon>Bacillati</taxon>
        <taxon>Actinomycetota</taxon>
        <taxon>Actinomycetes</taxon>
        <taxon>Propionibacteriales</taxon>
        <taxon>Nocardioidaceae</taxon>
        <taxon>Aeromicrobium</taxon>
    </lineage>
</organism>
<dbReference type="Proteomes" id="UP000265581">
    <property type="component" value="Unassembled WGS sequence"/>
</dbReference>
<dbReference type="EMBL" id="QUBR01000002">
    <property type="protein sequence ID" value="REK70290.1"/>
    <property type="molecule type" value="Genomic_DNA"/>
</dbReference>